<accession>Q22XW7</accession>
<proteinExistence type="predicted"/>
<dbReference type="Proteomes" id="UP000009168">
    <property type="component" value="Unassembled WGS sequence"/>
</dbReference>
<organism evidence="6 7">
    <name type="scientific">Tetrahymena thermophila (strain SB210)</name>
    <dbReference type="NCBI Taxonomy" id="312017"/>
    <lineage>
        <taxon>Eukaryota</taxon>
        <taxon>Sar</taxon>
        <taxon>Alveolata</taxon>
        <taxon>Ciliophora</taxon>
        <taxon>Intramacronucleata</taxon>
        <taxon>Oligohymenophorea</taxon>
        <taxon>Hymenostomatida</taxon>
        <taxon>Tetrahymenina</taxon>
        <taxon>Tetrahymenidae</taxon>
        <taxon>Tetrahymena</taxon>
    </lineage>
</organism>
<dbReference type="KEGG" id="tet:TTHERM_00357040"/>
<dbReference type="SMART" id="SM00184">
    <property type="entry name" value="RING"/>
    <property type="match status" value="1"/>
</dbReference>
<evidence type="ECO:0000256" key="4">
    <source>
        <dbReference type="PROSITE-ProRule" id="PRU00175"/>
    </source>
</evidence>
<name>Q22XW7_TETTS</name>
<dbReference type="InterPro" id="IPR017907">
    <property type="entry name" value="Znf_RING_CS"/>
</dbReference>
<dbReference type="Gene3D" id="3.30.40.10">
    <property type="entry name" value="Zinc/RING finger domain, C3HC4 (zinc finger)"/>
    <property type="match status" value="1"/>
</dbReference>
<dbReference type="PROSITE" id="PS00518">
    <property type="entry name" value="ZF_RING_1"/>
    <property type="match status" value="1"/>
</dbReference>
<dbReference type="RefSeq" id="XP_001010502.2">
    <property type="nucleotide sequence ID" value="XM_001010502.2"/>
</dbReference>
<evidence type="ECO:0000256" key="3">
    <source>
        <dbReference type="ARBA" id="ARBA00022833"/>
    </source>
</evidence>
<dbReference type="InParanoid" id="Q22XW7"/>
<dbReference type="STRING" id="312017.Q22XW7"/>
<dbReference type="InterPro" id="IPR001841">
    <property type="entry name" value="Znf_RING"/>
</dbReference>
<dbReference type="GO" id="GO:0008270">
    <property type="term" value="F:zinc ion binding"/>
    <property type="evidence" value="ECO:0007669"/>
    <property type="project" value="UniProtKB-KW"/>
</dbReference>
<sequence length="266" mass="32090">MNKMFAEKQQNNNSNQQRSQIQIYQFDEILTCPYCLQLINDPHQPPCGHSFCKVCLVQQERCPCCLIVIPLNENQEKQISRNYMLKDLLENTKLFKCLSSDCGWSTYEQKLHQQHLNSCKYIKQKMVIIDDESNQNYPKFGINIKRMNQLPQIQQQPLYQPQPMYHSIPYQNQQNNIEYAQYQDQFGRNSFQQINQKMIIIDNEYNQSNPKFNFNYNQMNQRIPQVPQIQQQYSYQPQQIHHLIPYQELQNNLEYAQYQDFGRNYF</sequence>
<keyword evidence="2 4" id="KW-0863">Zinc-finger</keyword>
<dbReference type="SUPFAM" id="SSF57850">
    <property type="entry name" value="RING/U-box"/>
    <property type="match status" value="1"/>
</dbReference>
<feature type="domain" description="RING-type" evidence="5">
    <location>
        <begin position="32"/>
        <end position="65"/>
    </location>
</feature>
<keyword evidence="7" id="KW-1185">Reference proteome</keyword>
<dbReference type="OrthoDB" id="6270329at2759"/>
<evidence type="ECO:0000259" key="5">
    <source>
        <dbReference type="PROSITE" id="PS50089"/>
    </source>
</evidence>
<evidence type="ECO:0000313" key="7">
    <source>
        <dbReference type="Proteomes" id="UP000009168"/>
    </source>
</evidence>
<protein>
    <recommendedName>
        <fullName evidence="5">RING-type domain-containing protein</fullName>
    </recommendedName>
</protein>
<evidence type="ECO:0000256" key="1">
    <source>
        <dbReference type="ARBA" id="ARBA00022723"/>
    </source>
</evidence>
<gene>
    <name evidence="6" type="ORF">TTHERM_00357040</name>
</gene>
<evidence type="ECO:0000256" key="2">
    <source>
        <dbReference type="ARBA" id="ARBA00022771"/>
    </source>
</evidence>
<dbReference type="GeneID" id="7845188"/>
<dbReference type="InterPro" id="IPR013083">
    <property type="entry name" value="Znf_RING/FYVE/PHD"/>
</dbReference>
<evidence type="ECO:0000313" key="6">
    <source>
        <dbReference type="EMBL" id="EAR90257.2"/>
    </source>
</evidence>
<dbReference type="EMBL" id="GG662749">
    <property type="protein sequence ID" value="EAR90257.2"/>
    <property type="molecule type" value="Genomic_DNA"/>
</dbReference>
<dbReference type="PROSITE" id="PS50089">
    <property type="entry name" value="ZF_RING_2"/>
    <property type="match status" value="1"/>
</dbReference>
<keyword evidence="1" id="KW-0479">Metal-binding</keyword>
<dbReference type="AlphaFoldDB" id="Q22XW7"/>
<dbReference type="HOGENOM" id="CLU_974820_0_0_1"/>
<keyword evidence="3" id="KW-0862">Zinc</keyword>
<reference evidence="7" key="1">
    <citation type="journal article" date="2006" name="PLoS Biol.">
        <title>Macronuclear genome sequence of the ciliate Tetrahymena thermophila, a model eukaryote.</title>
        <authorList>
            <person name="Eisen J.A."/>
            <person name="Coyne R.S."/>
            <person name="Wu M."/>
            <person name="Wu D."/>
            <person name="Thiagarajan M."/>
            <person name="Wortman J.R."/>
            <person name="Badger J.H."/>
            <person name="Ren Q."/>
            <person name="Amedeo P."/>
            <person name="Jones K.M."/>
            <person name="Tallon L.J."/>
            <person name="Delcher A.L."/>
            <person name="Salzberg S.L."/>
            <person name="Silva J.C."/>
            <person name="Haas B.J."/>
            <person name="Majoros W.H."/>
            <person name="Farzad M."/>
            <person name="Carlton J.M."/>
            <person name="Smith R.K. Jr."/>
            <person name="Garg J."/>
            <person name="Pearlman R.E."/>
            <person name="Karrer K.M."/>
            <person name="Sun L."/>
            <person name="Manning G."/>
            <person name="Elde N.C."/>
            <person name="Turkewitz A.P."/>
            <person name="Asai D.J."/>
            <person name="Wilkes D.E."/>
            <person name="Wang Y."/>
            <person name="Cai H."/>
            <person name="Collins K."/>
            <person name="Stewart B.A."/>
            <person name="Lee S.R."/>
            <person name="Wilamowska K."/>
            <person name="Weinberg Z."/>
            <person name="Ruzzo W.L."/>
            <person name="Wloga D."/>
            <person name="Gaertig J."/>
            <person name="Frankel J."/>
            <person name="Tsao C.-C."/>
            <person name="Gorovsky M.A."/>
            <person name="Keeling P.J."/>
            <person name="Waller R.F."/>
            <person name="Patron N.J."/>
            <person name="Cherry J.M."/>
            <person name="Stover N.A."/>
            <person name="Krieger C.J."/>
            <person name="del Toro C."/>
            <person name="Ryder H.F."/>
            <person name="Williamson S.C."/>
            <person name="Barbeau R.A."/>
            <person name="Hamilton E.P."/>
            <person name="Orias E."/>
        </authorList>
    </citation>
    <scope>NUCLEOTIDE SEQUENCE [LARGE SCALE GENOMIC DNA]</scope>
    <source>
        <strain evidence="7">SB210</strain>
    </source>
</reference>